<dbReference type="GO" id="GO:0009055">
    <property type="term" value="F:electron transfer activity"/>
    <property type="evidence" value="ECO:0007669"/>
    <property type="project" value="InterPro"/>
</dbReference>
<keyword evidence="6 19" id="KW-0997">Cell inner membrane</keyword>
<dbReference type="InterPro" id="IPR036909">
    <property type="entry name" value="Cyt_c-like_dom_sf"/>
</dbReference>
<dbReference type="Gene3D" id="6.10.280.130">
    <property type="match status" value="1"/>
</dbReference>
<accession>A0A221KFS8</accession>
<feature type="binding site" description="covalent" evidence="21">
    <location>
        <position position="231"/>
    </location>
    <ligand>
        <name>heme c</name>
        <dbReference type="ChEBI" id="CHEBI:61717"/>
        <label>2</label>
    </ligand>
</feature>
<feature type="domain" description="Cytochrome c" evidence="23">
    <location>
        <begin position="129"/>
        <end position="209"/>
    </location>
</feature>
<evidence type="ECO:0000256" key="4">
    <source>
        <dbReference type="ARBA" id="ARBA00022448"/>
    </source>
</evidence>
<evidence type="ECO:0000256" key="17">
    <source>
        <dbReference type="ARBA" id="ARBA00023065"/>
    </source>
</evidence>
<keyword evidence="10 19" id="KW-0479">Metal-binding</keyword>
<dbReference type="PANTHER" id="PTHR33751:SF1">
    <property type="entry name" value="CBB3-TYPE CYTOCHROME C OXIDASE SUBUNIT FIXP"/>
    <property type="match status" value="1"/>
</dbReference>
<protein>
    <recommendedName>
        <fullName evidence="19">Cbb3-type cytochrome c oxidase subunit</fullName>
    </recommendedName>
</protein>
<keyword evidence="11" id="KW-0677">Repeat</keyword>
<dbReference type="GO" id="GO:1902600">
    <property type="term" value="P:proton transmembrane transport"/>
    <property type="evidence" value="ECO:0007669"/>
    <property type="project" value="UniProtKB-KW"/>
</dbReference>
<dbReference type="InterPro" id="IPR009056">
    <property type="entry name" value="Cyt_c-like_dom"/>
</dbReference>
<evidence type="ECO:0000256" key="16">
    <source>
        <dbReference type="ARBA" id="ARBA00023004"/>
    </source>
</evidence>
<dbReference type="SUPFAM" id="SSF46626">
    <property type="entry name" value="Cytochrome c"/>
    <property type="match status" value="2"/>
</dbReference>
<dbReference type="GO" id="GO:0020037">
    <property type="term" value="F:heme binding"/>
    <property type="evidence" value="ECO:0007669"/>
    <property type="project" value="InterPro"/>
</dbReference>
<dbReference type="KEGG" id="vff:VITFI_CDS1892"/>
<dbReference type="GO" id="GO:0016491">
    <property type="term" value="F:oxidoreductase activity"/>
    <property type="evidence" value="ECO:0007669"/>
    <property type="project" value="UniProtKB-KW"/>
</dbReference>
<feature type="binding site" description="covalent" evidence="21">
    <location>
        <position position="228"/>
    </location>
    <ligand>
        <name>heme c</name>
        <dbReference type="ChEBI" id="CHEBI:61717"/>
        <label>2</label>
    </ligand>
</feature>
<evidence type="ECO:0000256" key="15">
    <source>
        <dbReference type="ARBA" id="ARBA00023002"/>
    </source>
</evidence>
<feature type="transmembrane region" description="Helical" evidence="22">
    <location>
        <begin position="9"/>
        <end position="31"/>
    </location>
</feature>
<feature type="domain" description="Cytochrome c" evidence="23">
    <location>
        <begin position="216"/>
        <end position="296"/>
    </location>
</feature>
<dbReference type="InterPro" id="IPR032858">
    <property type="entry name" value="CcoP_N"/>
</dbReference>
<feature type="transmembrane region" description="Helical" evidence="22">
    <location>
        <begin position="61"/>
        <end position="80"/>
    </location>
</feature>
<dbReference type="GO" id="GO:0006119">
    <property type="term" value="P:oxidative phosphorylation"/>
    <property type="evidence" value="ECO:0007669"/>
    <property type="project" value="UniProtKB-UniPathway"/>
</dbReference>
<dbReference type="InterPro" id="IPR008168">
    <property type="entry name" value="Cyt_C_IC"/>
</dbReference>
<feature type="binding site" description="covalent" evidence="21">
    <location>
        <position position="145"/>
    </location>
    <ligand>
        <name>heme c</name>
        <dbReference type="ChEBI" id="CHEBI:61717"/>
        <label>1</label>
    </ligand>
</feature>
<keyword evidence="14 22" id="KW-1133">Transmembrane helix</keyword>
<keyword evidence="7 19" id="KW-0349">Heme</keyword>
<evidence type="ECO:0000259" key="23">
    <source>
        <dbReference type="PROSITE" id="PS51007"/>
    </source>
</evidence>
<evidence type="ECO:0000256" key="3">
    <source>
        <dbReference type="ARBA" id="ARBA00006113"/>
    </source>
</evidence>
<evidence type="ECO:0000256" key="2">
    <source>
        <dbReference type="ARBA" id="ARBA00004673"/>
    </source>
</evidence>
<keyword evidence="16 19" id="KW-0408">Iron</keyword>
<comment type="subcellular location">
    <subcellularLocation>
        <location evidence="1 19">Cell inner membrane</location>
    </subcellularLocation>
</comment>
<proteinExistence type="inferred from homology"/>
<dbReference type="OrthoDB" id="9811281at2"/>
<dbReference type="EMBL" id="CP022423">
    <property type="protein sequence ID" value="ASM77670.1"/>
    <property type="molecule type" value="Genomic_DNA"/>
</dbReference>
<dbReference type="Pfam" id="PF13442">
    <property type="entry name" value="Cytochrome_CBB3"/>
    <property type="match status" value="2"/>
</dbReference>
<dbReference type="Pfam" id="PF14715">
    <property type="entry name" value="FixP_N"/>
    <property type="match status" value="1"/>
</dbReference>
<keyword evidence="5 19" id="KW-1003">Cell membrane</keyword>
<evidence type="ECO:0000313" key="25">
    <source>
        <dbReference type="Proteomes" id="UP000199729"/>
    </source>
</evidence>
<dbReference type="GO" id="GO:0005506">
    <property type="term" value="F:iron ion binding"/>
    <property type="evidence" value="ECO:0007669"/>
    <property type="project" value="InterPro"/>
</dbReference>
<evidence type="ECO:0000256" key="8">
    <source>
        <dbReference type="ARBA" id="ARBA00022660"/>
    </source>
</evidence>
<dbReference type="AlphaFoldDB" id="A0A221KFS8"/>
<keyword evidence="18 19" id="KW-0472">Membrane</keyword>
<dbReference type="InterPro" id="IPR038414">
    <property type="entry name" value="CcoP_N_sf"/>
</dbReference>
<dbReference type="InterPro" id="IPR050597">
    <property type="entry name" value="Cytochrome_c_Oxidase_Subunit"/>
</dbReference>
<evidence type="ECO:0000256" key="20">
    <source>
        <dbReference type="PIRSR" id="PIRSR000006-1"/>
    </source>
</evidence>
<comment type="similarity">
    <text evidence="3 19">Belongs to the CcoP / FixP family.</text>
</comment>
<keyword evidence="9 22" id="KW-0812">Transmembrane</keyword>
<evidence type="ECO:0000256" key="19">
    <source>
        <dbReference type="PIRNR" id="PIRNR000006"/>
    </source>
</evidence>
<dbReference type="Gene3D" id="1.10.760.10">
    <property type="entry name" value="Cytochrome c-like domain"/>
    <property type="match status" value="2"/>
</dbReference>
<keyword evidence="12 19" id="KW-0375">Hydrogen ion transport</keyword>
<keyword evidence="8 19" id="KW-0679">Respiratory chain</keyword>
<evidence type="ECO:0000256" key="10">
    <source>
        <dbReference type="ARBA" id="ARBA00022723"/>
    </source>
</evidence>
<gene>
    <name evidence="24" type="ORF">VITFI_CDS1892</name>
</gene>
<evidence type="ECO:0000256" key="11">
    <source>
        <dbReference type="ARBA" id="ARBA00022737"/>
    </source>
</evidence>
<evidence type="ECO:0000256" key="21">
    <source>
        <dbReference type="PIRSR" id="PIRSR000006-2"/>
    </source>
</evidence>
<comment type="cofactor">
    <cofactor evidence="19 21">
        <name>heme c</name>
        <dbReference type="ChEBI" id="CHEBI:61717"/>
    </cofactor>
    <text evidence="19 21">Binds 2 heme C groups per subunit.</text>
</comment>
<evidence type="ECO:0000256" key="1">
    <source>
        <dbReference type="ARBA" id="ARBA00004533"/>
    </source>
</evidence>
<feature type="binding site" description="axial binding residue" evidence="20">
    <location>
        <position position="232"/>
    </location>
    <ligand>
        <name>heme c</name>
        <dbReference type="ChEBI" id="CHEBI:61717"/>
        <label>2</label>
    </ligand>
    <ligandPart>
        <name>Fe</name>
        <dbReference type="ChEBI" id="CHEBI:18248"/>
    </ligandPart>
</feature>
<dbReference type="Proteomes" id="UP000199729">
    <property type="component" value="Chromosome"/>
</dbReference>
<feature type="binding site" description="axial binding residue" evidence="20">
    <location>
        <position position="185"/>
    </location>
    <ligand>
        <name>heme c</name>
        <dbReference type="ChEBI" id="CHEBI:61717"/>
        <label>2</label>
    </ligand>
    <ligandPart>
        <name>Fe</name>
        <dbReference type="ChEBI" id="CHEBI:18248"/>
    </ligandPart>
</feature>
<keyword evidence="17 19" id="KW-0406">Ion transport</keyword>
<evidence type="ECO:0000256" key="22">
    <source>
        <dbReference type="SAM" id="Phobius"/>
    </source>
</evidence>
<evidence type="ECO:0000256" key="6">
    <source>
        <dbReference type="ARBA" id="ARBA00022519"/>
    </source>
</evidence>
<comment type="function">
    <text evidence="19">C-type cytochrome. Part of the cbb3-type cytochrome c oxidase complex.</text>
</comment>
<keyword evidence="15 19" id="KW-0560">Oxidoreductase</keyword>
<reference evidence="24 25" key="1">
    <citation type="submission" date="2017-07" db="EMBL/GenBank/DDBJ databases">
        <title>Complete Genome Sequence of the cosmetic ferment Vitreoscilla filiformis (ATCC15551).</title>
        <authorList>
            <person name="Contreras S."/>
            <person name="Sagory-Zalkind P."/>
            <person name="Blanquart H."/>
            <person name="Iltis A."/>
            <person name="Morand S.C."/>
        </authorList>
    </citation>
    <scope>NUCLEOTIDE SEQUENCE [LARGE SCALE GENOMIC DNA]</scope>
    <source>
        <strain evidence="24 25">ATCC 15551</strain>
    </source>
</reference>
<dbReference type="GO" id="GO:0005886">
    <property type="term" value="C:plasma membrane"/>
    <property type="evidence" value="ECO:0007669"/>
    <property type="project" value="UniProtKB-SubCell"/>
</dbReference>
<feature type="binding site" description="covalent" evidence="21">
    <location>
        <position position="142"/>
    </location>
    <ligand>
        <name>heme c</name>
        <dbReference type="ChEBI" id="CHEBI:61717"/>
        <label>1</label>
    </ligand>
</feature>
<keyword evidence="4 19" id="KW-0813">Transport</keyword>
<dbReference type="PROSITE" id="PS51007">
    <property type="entry name" value="CYTC"/>
    <property type="match status" value="2"/>
</dbReference>
<dbReference type="NCBIfam" id="TIGR00782">
    <property type="entry name" value="ccoP"/>
    <property type="match status" value="1"/>
</dbReference>
<organism evidence="24 25">
    <name type="scientific">Vitreoscilla filiformis</name>
    <dbReference type="NCBI Taxonomy" id="63"/>
    <lineage>
        <taxon>Bacteria</taxon>
        <taxon>Pseudomonadati</taxon>
        <taxon>Pseudomonadota</taxon>
        <taxon>Betaproteobacteria</taxon>
        <taxon>Neisseriales</taxon>
        <taxon>Neisseriaceae</taxon>
        <taxon>Vitreoscilla</taxon>
    </lineage>
</organism>
<comment type="pathway">
    <text evidence="2 19">Energy metabolism; oxidative phosphorylation.</text>
</comment>
<evidence type="ECO:0000256" key="7">
    <source>
        <dbReference type="ARBA" id="ARBA00022617"/>
    </source>
</evidence>
<dbReference type="UniPathway" id="UPA00705"/>
<evidence type="ECO:0000256" key="9">
    <source>
        <dbReference type="ARBA" id="ARBA00022692"/>
    </source>
</evidence>
<comment type="subunit">
    <text evidence="19">Component of the cbb3-type cytochrome c oxidase.</text>
</comment>
<evidence type="ECO:0000256" key="5">
    <source>
        <dbReference type="ARBA" id="ARBA00022475"/>
    </source>
</evidence>
<dbReference type="RefSeq" id="WP_089416727.1">
    <property type="nucleotide sequence ID" value="NZ_CP022423.1"/>
</dbReference>
<dbReference type="PRINTS" id="PR00605">
    <property type="entry name" value="CYTCHROMECIC"/>
</dbReference>
<sequence length="304" mass="32346">MSDFISSGWAIYVTVIVIASLIFCLFVLAVASKRKVMADDNSTGHTWDGDLRELNNPLPRWWMGLFLITVAFAVAYLSLYPGLGSNQGALGWSSAGQLKTENEKAREAMAPVYAAFAGKSAEELGKNKQAMEIGERLFVNNCAQCHGADARGSKSFPNLTDNDWLGGTGPDYIEKVIKEGRQGVMPPMGAAVGGPDDVRNVANYVLSLSGSPHNSVAAQLGQSKFAACAACHGADGKGNQAVGAPNLTDKVWLHGWGEAAVTEMVNKGKTNVMPPQGARLTPEQLKVLTAYVWNLSQSTKVAAK</sequence>
<evidence type="ECO:0000256" key="13">
    <source>
        <dbReference type="ARBA" id="ARBA00022982"/>
    </source>
</evidence>
<name>A0A221KFS8_VITFI</name>
<evidence type="ECO:0000256" key="14">
    <source>
        <dbReference type="ARBA" id="ARBA00022989"/>
    </source>
</evidence>
<evidence type="ECO:0000313" key="24">
    <source>
        <dbReference type="EMBL" id="ASM77670.1"/>
    </source>
</evidence>
<evidence type="ECO:0000256" key="12">
    <source>
        <dbReference type="ARBA" id="ARBA00022781"/>
    </source>
</evidence>
<keyword evidence="13 19" id="KW-0249">Electron transport</keyword>
<feature type="binding site" description="axial binding residue" evidence="20">
    <location>
        <position position="146"/>
    </location>
    <ligand>
        <name>heme c</name>
        <dbReference type="ChEBI" id="CHEBI:61717"/>
        <label>1</label>
    </ligand>
    <ligandPart>
        <name>Fe</name>
        <dbReference type="ChEBI" id="CHEBI:18248"/>
    </ligandPart>
</feature>
<feature type="binding site" description="axial binding residue" evidence="20">
    <location>
        <position position="273"/>
    </location>
    <ligand>
        <name>heme c</name>
        <dbReference type="ChEBI" id="CHEBI:61717"/>
        <label>1</label>
    </ligand>
    <ligandPart>
        <name>Fe</name>
        <dbReference type="ChEBI" id="CHEBI:18248"/>
    </ligandPart>
</feature>
<dbReference type="PIRSF" id="PIRSF000006">
    <property type="entry name" value="Cbb3-Cox_fixP"/>
    <property type="match status" value="1"/>
</dbReference>
<dbReference type="PANTHER" id="PTHR33751">
    <property type="entry name" value="CBB3-TYPE CYTOCHROME C OXIDASE SUBUNIT FIXP"/>
    <property type="match status" value="1"/>
</dbReference>
<dbReference type="InterPro" id="IPR004678">
    <property type="entry name" value="Cyt_c_oxidase_cbb3_su3"/>
</dbReference>
<keyword evidence="25" id="KW-1185">Reference proteome</keyword>
<evidence type="ECO:0000256" key="18">
    <source>
        <dbReference type="ARBA" id="ARBA00023136"/>
    </source>
</evidence>